<name>A0A841G9K5_9GAMM</name>
<protein>
    <submittedName>
        <fullName evidence="2">Uncharacterized protein</fullName>
    </submittedName>
</protein>
<evidence type="ECO:0000313" key="2">
    <source>
        <dbReference type="EMBL" id="MBB6054619.1"/>
    </source>
</evidence>
<evidence type="ECO:0000256" key="1">
    <source>
        <dbReference type="SAM" id="MobiDB-lite"/>
    </source>
</evidence>
<dbReference type="Proteomes" id="UP000585721">
    <property type="component" value="Unassembled WGS sequence"/>
</dbReference>
<sequence>MGKIWQSNKEPKKKPAMTHKEKKAIKREKKHPQ</sequence>
<evidence type="ECO:0000313" key="3">
    <source>
        <dbReference type="Proteomes" id="UP000585721"/>
    </source>
</evidence>
<organism evidence="2 3">
    <name type="scientific">Tolumonas osonensis</name>
    <dbReference type="NCBI Taxonomy" id="675874"/>
    <lineage>
        <taxon>Bacteria</taxon>
        <taxon>Pseudomonadati</taxon>
        <taxon>Pseudomonadota</taxon>
        <taxon>Gammaproteobacteria</taxon>
        <taxon>Aeromonadales</taxon>
        <taxon>Aeromonadaceae</taxon>
        <taxon>Tolumonas</taxon>
    </lineage>
</organism>
<comment type="caution">
    <text evidence="2">The sequence shown here is derived from an EMBL/GenBank/DDBJ whole genome shotgun (WGS) entry which is preliminary data.</text>
</comment>
<feature type="compositionally biased region" description="Basic residues" evidence="1">
    <location>
        <begin position="11"/>
        <end position="33"/>
    </location>
</feature>
<accession>A0A841G9K5</accession>
<gene>
    <name evidence="2" type="ORF">HNR75_000491</name>
</gene>
<keyword evidence="3" id="KW-1185">Reference proteome</keyword>
<dbReference type="EMBL" id="JACHGR010000002">
    <property type="protein sequence ID" value="MBB6054619.1"/>
    <property type="molecule type" value="Genomic_DNA"/>
</dbReference>
<reference evidence="2 3" key="1">
    <citation type="submission" date="2020-08" db="EMBL/GenBank/DDBJ databases">
        <title>Genomic Encyclopedia of Type Strains, Phase IV (KMG-IV): sequencing the most valuable type-strain genomes for metagenomic binning, comparative biology and taxonomic classification.</title>
        <authorList>
            <person name="Goeker M."/>
        </authorList>
    </citation>
    <scope>NUCLEOTIDE SEQUENCE [LARGE SCALE GENOMIC DNA]</scope>
    <source>
        <strain evidence="2 3">DSM 22975</strain>
    </source>
</reference>
<dbReference type="AlphaFoldDB" id="A0A841G9K5"/>
<feature type="region of interest" description="Disordered" evidence="1">
    <location>
        <begin position="1"/>
        <end position="33"/>
    </location>
</feature>
<proteinExistence type="predicted"/>